<name>A0ABD2PNQ8_9PLAT</name>
<dbReference type="InterPro" id="IPR051484">
    <property type="entry name" value="Tensin_PTEN_phosphatase"/>
</dbReference>
<dbReference type="PANTHER" id="PTHR45734">
    <property type="entry name" value="TENSIN"/>
    <property type="match status" value="1"/>
</dbReference>
<evidence type="ECO:0000313" key="2">
    <source>
        <dbReference type="EMBL" id="KAL3309128.1"/>
    </source>
</evidence>
<dbReference type="PANTHER" id="PTHR45734:SF7">
    <property type="entry name" value="EGFR ADAPTER PROTEIN-RELATED"/>
    <property type="match status" value="1"/>
</dbReference>
<evidence type="ECO:0000259" key="1">
    <source>
        <dbReference type="SMART" id="SM00462"/>
    </source>
</evidence>
<dbReference type="CDD" id="cd01213">
    <property type="entry name" value="PTB_tensin"/>
    <property type="match status" value="1"/>
</dbReference>
<dbReference type="InterPro" id="IPR033929">
    <property type="entry name" value="Tensin_PTB"/>
</dbReference>
<accession>A0ABD2PNQ8</accession>
<sequence>MPGAFVIRNSGSFMNALGLALRVERSSSEPPSYPTDPAQPNIPVRHYLIESLSQMPAAAEPMLRNPPIGISPAQLPPRLPSRLSKSAINVYDSLVRFKGCLNEPIFTNLVSLLYEHCVQPLSLPTKLRLPFDHATTLPSLIASQNPANLVQRLHVQRGPALPAMQGRTNSVYSLYQGNNCSNRNNADFLMAPRPPSSDPIPSRTTMRLQHQPHSFENHRQKPFGSNHPMHTGSFDKPSHPISRSNVVRALYLGSIDMEMDFGDRAMYRAVNVLLENAAQVKQTETSIEIRADGITVTDSWRKLFFRRHYPSHYVVYCGVDPEDRCWDSAECRSLGLTQPRIFGFLAKKQNSQENMCHLFCEMPEFSAFYVIDQMNRAILSSTR</sequence>
<gene>
    <name evidence="2" type="primary">TNS1_5</name>
    <name evidence="2" type="ORF">Ciccas_012327</name>
</gene>
<dbReference type="Proteomes" id="UP001626550">
    <property type="component" value="Unassembled WGS sequence"/>
</dbReference>
<keyword evidence="3" id="KW-1185">Reference proteome</keyword>
<dbReference type="InterPro" id="IPR006020">
    <property type="entry name" value="PTB/PI_dom"/>
</dbReference>
<reference evidence="2 3" key="1">
    <citation type="submission" date="2024-11" db="EMBL/GenBank/DDBJ databases">
        <title>Adaptive evolution of stress response genes in parasites aligns with host niche diversity.</title>
        <authorList>
            <person name="Hahn C."/>
            <person name="Resl P."/>
        </authorList>
    </citation>
    <scope>NUCLEOTIDE SEQUENCE [LARGE SCALE GENOMIC DNA]</scope>
    <source>
        <strain evidence="2">EGGRZ-B1_66</strain>
        <tissue evidence="2">Body</tissue>
    </source>
</reference>
<dbReference type="Gene3D" id="3.30.505.10">
    <property type="entry name" value="SH2 domain"/>
    <property type="match status" value="1"/>
</dbReference>
<protein>
    <submittedName>
        <fullName evidence="2">Tensin 1</fullName>
    </submittedName>
</protein>
<dbReference type="InterPro" id="IPR011993">
    <property type="entry name" value="PH-like_dom_sf"/>
</dbReference>
<evidence type="ECO:0000313" key="3">
    <source>
        <dbReference type="Proteomes" id="UP001626550"/>
    </source>
</evidence>
<comment type="caution">
    <text evidence="2">The sequence shown here is derived from an EMBL/GenBank/DDBJ whole genome shotgun (WGS) entry which is preliminary data.</text>
</comment>
<dbReference type="InterPro" id="IPR013625">
    <property type="entry name" value="PTB"/>
</dbReference>
<organism evidence="2 3">
    <name type="scientific">Cichlidogyrus casuarinus</name>
    <dbReference type="NCBI Taxonomy" id="1844966"/>
    <lineage>
        <taxon>Eukaryota</taxon>
        <taxon>Metazoa</taxon>
        <taxon>Spiralia</taxon>
        <taxon>Lophotrochozoa</taxon>
        <taxon>Platyhelminthes</taxon>
        <taxon>Monogenea</taxon>
        <taxon>Monopisthocotylea</taxon>
        <taxon>Dactylogyridea</taxon>
        <taxon>Ancyrocephalidae</taxon>
        <taxon>Cichlidogyrus</taxon>
    </lineage>
</organism>
<dbReference type="AlphaFoldDB" id="A0ABD2PNQ8"/>
<proteinExistence type="predicted"/>
<dbReference type="InterPro" id="IPR036860">
    <property type="entry name" value="SH2_dom_sf"/>
</dbReference>
<dbReference type="SUPFAM" id="SSF50729">
    <property type="entry name" value="PH domain-like"/>
    <property type="match status" value="1"/>
</dbReference>
<feature type="domain" description="PID" evidence="1">
    <location>
        <begin position="242"/>
        <end position="378"/>
    </location>
</feature>
<dbReference type="Pfam" id="PF08416">
    <property type="entry name" value="PTB"/>
    <property type="match status" value="1"/>
</dbReference>
<dbReference type="EMBL" id="JBJKFK010004259">
    <property type="protein sequence ID" value="KAL3309128.1"/>
    <property type="molecule type" value="Genomic_DNA"/>
</dbReference>
<dbReference type="SMART" id="SM00462">
    <property type="entry name" value="PTB"/>
    <property type="match status" value="1"/>
</dbReference>
<dbReference type="Gene3D" id="2.30.29.30">
    <property type="entry name" value="Pleckstrin-homology domain (PH domain)/Phosphotyrosine-binding domain (PTB)"/>
    <property type="match status" value="1"/>
</dbReference>